<reference evidence="1" key="1">
    <citation type="submission" date="2019-11" db="UniProtKB">
        <authorList>
            <consortium name="WormBaseParasite"/>
        </authorList>
    </citation>
    <scope>IDENTIFICATION</scope>
</reference>
<name>A0A5K3G377_MESCO</name>
<protein>
    <submittedName>
        <fullName evidence="1">TMF_TATA_bd domain-containing protein</fullName>
    </submittedName>
</protein>
<sequence length="62" mass="7073">MTQVHSVEAEQREEVTNLRSRLEASESALQASRLLASSLEADLLRKSDYEEVKKELEVLRSI</sequence>
<dbReference type="WBParaSite" id="MCU_014760-RA">
    <property type="protein sequence ID" value="MCU_014760-RA"/>
    <property type="gene ID" value="MCU_014760"/>
</dbReference>
<proteinExistence type="predicted"/>
<dbReference type="AlphaFoldDB" id="A0A5K3G377"/>
<evidence type="ECO:0000313" key="1">
    <source>
        <dbReference type="WBParaSite" id="MCU_014760-RA"/>
    </source>
</evidence>
<accession>A0A5K3G377</accession>
<organism evidence="1">
    <name type="scientific">Mesocestoides corti</name>
    <name type="common">Flatworm</name>
    <dbReference type="NCBI Taxonomy" id="53468"/>
    <lineage>
        <taxon>Eukaryota</taxon>
        <taxon>Metazoa</taxon>
        <taxon>Spiralia</taxon>
        <taxon>Lophotrochozoa</taxon>
        <taxon>Platyhelminthes</taxon>
        <taxon>Cestoda</taxon>
        <taxon>Eucestoda</taxon>
        <taxon>Cyclophyllidea</taxon>
        <taxon>Mesocestoididae</taxon>
        <taxon>Mesocestoides</taxon>
    </lineage>
</organism>